<proteinExistence type="predicted"/>
<keyword evidence="2" id="KW-1185">Reference proteome</keyword>
<sequence>MPAQPIFHQIFIEGSIQSKDMYAKGKSTGRAATALTQHAGFRILMDSVQGKTTFFFNAVRTFGGPEIFLSLPQQFHNCTHPDKVFVNTNIHDP</sequence>
<protein>
    <submittedName>
        <fullName evidence="1">Uncharacterized protein</fullName>
    </submittedName>
</protein>
<dbReference type="Proteomes" id="UP001187734">
    <property type="component" value="Unassembled WGS sequence"/>
</dbReference>
<evidence type="ECO:0000313" key="2">
    <source>
        <dbReference type="Proteomes" id="UP001187734"/>
    </source>
</evidence>
<reference evidence="1" key="1">
    <citation type="submission" date="2018-03" db="EMBL/GenBank/DDBJ databases">
        <authorList>
            <person name="Guldener U."/>
        </authorList>
    </citation>
    <scope>NUCLEOTIDE SEQUENCE</scope>
</reference>
<evidence type="ECO:0000313" key="1">
    <source>
        <dbReference type="EMBL" id="SPJ73443.1"/>
    </source>
</evidence>
<accession>A0AAE8M3D9</accession>
<gene>
    <name evidence="1" type="ORF">FTOL_03173</name>
</gene>
<comment type="caution">
    <text evidence="1">The sequence shown here is derived from an EMBL/GenBank/DDBJ whole genome shotgun (WGS) entry which is preliminary data.</text>
</comment>
<dbReference type="EMBL" id="ONZP01000094">
    <property type="protein sequence ID" value="SPJ73443.1"/>
    <property type="molecule type" value="Genomic_DNA"/>
</dbReference>
<dbReference type="AlphaFoldDB" id="A0AAE8M3D9"/>
<organism evidence="1 2">
    <name type="scientific">Fusarium torulosum</name>
    <dbReference type="NCBI Taxonomy" id="33205"/>
    <lineage>
        <taxon>Eukaryota</taxon>
        <taxon>Fungi</taxon>
        <taxon>Dikarya</taxon>
        <taxon>Ascomycota</taxon>
        <taxon>Pezizomycotina</taxon>
        <taxon>Sordariomycetes</taxon>
        <taxon>Hypocreomycetidae</taxon>
        <taxon>Hypocreales</taxon>
        <taxon>Nectriaceae</taxon>
        <taxon>Fusarium</taxon>
    </lineage>
</organism>
<name>A0AAE8M3D9_9HYPO</name>